<comment type="similarity">
    <text evidence="2">Belongs to the NRAMP family.</text>
</comment>
<feature type="transmembrane region" description="Helical" evidence="7">
    <location>
        <begin position="696"/>
        <end position="715"/>
    </location>
</feature>
<keyword evidence="9" id="KW-1185">Reference proteome</keyword>
<feature type="transmembrane region" description="Helical" evidence="7">
    <location>
        <begin position="889"/>
        <end position="910"/>
    </location>
</feature>
<feature type="transmembrane region" description="Helical" evidence="7">
    <location>
        <begin position="83"/>
        <end position="105"/>
    </location>
</feature>
<feature type="transmembrane region" description="Helical" evidence="7">
    <location>
        <begin position="736"/>
        <end position="763"/>
    </location>
</feature>
<keyword evidence="3" id="KW-0813">Transport</keyword>
<feature type="transmembrane region" description="Helical" evidence="7">
    <location>
        <begin position="599"/>
        <end position="621"/>
    </location>
</feature>
<feature type="transmembrane region" description="Helical" evidence="7">
    <location>
        <begin position="922"/>
        <end position="944"/>
    </location>
</feature>
<evidence type="ECO:0000256" key="1">
    <source>
        <dbReference type="ARBA" id="ARBA00004141"/>
    </source>
</evidence>
<accession>A0ABQ8JMF4</accession>
<evidence type="ECO:0000256" key="3">
    <source>
        <dbReference type="ARBA" id="ARBA00022448"/>
    </source>
</evidence>
<name>A0ABQ8JMF4_DERPT</name>
<dbReference type="Pfam" id="PF01566">
    <property type="entry name" value="Nramp"/>
    <property type="match status" value="3"/>
</dbReference>
<evidence type="ECO:0000256" key="2">
    <source>
        <dbReference type="ARBA" id="ARBA00006670"/>
    </source>
</evidence>
<keyword evidence="4 7" id="KW-0812">Transmembrane</keyword>
<sequence>MPKRTDRKNGSENDHQQHEEMELDTYFNNKVEIPHDPFEDYSFSWRKLWAFTGPGFLMSIAYLDPGNIESDMQTGVIANYRLLWVLLYSTILGLLMQILSARMGVVTGKHLAELCYSRYPKFPRLLLWIMTEIAIIGSDMQEVIGTALALYMLTNRWLPLWVGVLLTILDTVTFLFLDKYGLRKLESFFAFLITVMAVTFGYEFFLAKPNAGKIGLGMALPYCKDCDKDVLLQAVGIVGAIIMPHNLYLHSALVKSRNVNNRNRLETKDANRYILIESSIALFVSFLINLAVTAIFAHGLFGKTNSDIYHLCSNHTEKFINMDILDNDNEMFKADLYQAGLYLGCQFGALPFYIWAIGILAAGQSSTMTGTYAGQFAMEGFLNLKWPRWKRVLLTRSIAIAPTLAVTVFSDIKKLTGINDYLNALMVIQLPFAVLPTLTFSSSKLVMGKFVNNLFNLIIATILSIIVIAINVYSPIQLTIDNSDQQNRPFLYPLLIIVGILYVTFIFYLVGCFLSVLGVHTESSETNNENENGQKKLELDTYFQSEIDIPECLDNDYSFKWKRLWAFTGPGLLMSIAYLDPGNIESDMQCGVIAGYKLLWILLWSTLLGLLIQILSARIGIVTGKHLAELCYSRYHRIPRLLLWIMTEIAIIGSDMQEVIGTSLALYMLTNRWLPLWADIVIGSALPYCSGCNKKALLQAVGIIGAIIQPHNLYLHSALVKSRRVNNKKSLETKDANRYVSIESAIVLFISLLINLAVISVFAKGLFGKTNHDVYEICEQQQSSKKFIDMNVLKNDNQTFDADLYQAGIYLGCEFGSLPFYIWAIGILAAGQSSTMTGTYAGQFSMEGFLNLKWPRWKRVLLTRSIAIAPTFFVTIFSDVQSLTGMNDYLNALMVIQLPFAVLPTLTFSSSTLVMGKFVNNFFNFFIATTLSIAVIVINIYFVIQLIIDKSGNYSYITYPVTFIIGSFYLIFILYLKGCFLSVLGVRFHQKIPLIGKYFQESNEKEYKYLD</sequence>
<feature type="transmembrane region" description="Helical" evidence="7">
    <location>
        <begin position="339"/>
        <end position="362"/>
    </location>
</feature>
<comment type="caution">
    <text evidence="8">The sequence shown here is derived from an EMBL/GenBank/DDBJ whole genome shotgun (WGS) entry which is preliminary data.</text>
</comment>
<dbReference type="Proteomes" id="UP000887458">
    <property type="component" value="Unassembled WGS sequence"/>
</dbReference>
<feature type="transmembrane region" description="Helical" evidence="7">
    <location>
        <begin position="454"/>
        <end position="474"/>
    </location>
</feature>
<evidence type="ECO:0008006" key="10">
    <source>
        <dbReference type="Google" id="ProtNLM"/>
    </source>
</evidence>
<feature type="transmembrane region" description="Helical" evidence="7">
    <location>
        <begin position="494"/>
        <end position="517"/>
    </location>
</feature>
<dbReference type="HAMAP" id="MF_00221">
    <property type="entry name" value="NRAMP"/>
    <property type="match status" value="1"/>
</dbReference>
<dbReference type="EMBL" id="NJHN03000031">
    <property type="protein sequence ID" value="KAH9423588.1"/>
    <property type="molecule type" value="Genomic_DNA"/>
</dbReference>
<feature type="transmembrane region" description="Helical" evidence="7">
    <location>
        <begin position="274"/>
        <end position="301"/>
    </location>
</feature>
<dbReference type="InterPro" id="IPR001046">
    <property type="entry name" value="NRAMP_fam"/>
</dbReference>
<comment type="subcellular location">
    <subcellularLocation>
        <location evidence="1">Membrane</location>
        <topology evidence="1">Multi-pass membrane protein</topology>
    </subcellularLocation>
</comment>
<feature type="transmembrane region" description="Helical" evidence="7">
    <location>
        <begin position="861"/>
        <end position="877"/>
    </location>
</feature>
<organism evidence="8 9">
    <name type="scientific">Dermatophagoides pteronyssinus</name>
    <name type="common">European house dust mite</name>
    <dbReference type="NCBI Taxonomy" id="6956"/>
    <lineage>
        <taxon>Eukaryota</taxon>
        <taxon>Metazoa</taxon>
        <taxon>Ecdysozoa</taxon>
        <taxon>Arthropoda</taxon>
        <taxon>Chelicerata</taxon>
        <taxon>Arachnida</taxon>
        <taxon>Acari</taxon>
        <taxon>Acariformes</taxon>
        <taxon>Sarcoptiformes</taxon>
        <taxon>Astigmata</taxon>
        <taxon>Psoroptidia</taxon>
        <taxon>Analgoidea</taxon>
        <taxon>Pyroglyphidae</taxon>
        <taxon>Dermatophagoidinae</taxon>
        <taxon>Dermatophagoides</taxon>
    </lineage>
</organism>
<dbReference type="NCBIfam" id="TIGR01197">
    <property type="entry name" value="nramp"/>
    <property type="match status" value="1"/>
</dbReference>
<protein>
    <recommendedName>
        <fullName evidence="10">Protein Malvolio-like</fullName>
    </recommendedName>
</protein>
<feature type="transmembrane region" description="Helical" evidence="7">
    <location>
        <begin position="189"/>
        <end position="207"/>
    </location>
</feature>
<feature type="transmembrane region" description="Helical" evidence="7">
    <location>
        <begin position="392"/>
        <end position="409"/>
    </location>
</feature>
<evidence type="ECO:0000256" key="7">
    <source>
        <dbReference type="SAM" id="Phobius"/>
    </source>
</evidence>
<keyword evidence="5 7" id="KW-1133">Transmembrane helix</keyword>
<evidence type="ECO:0000256" key="6">
    <source>
        <dbReference type="ARBA" id="ARBA00023136"/>
    </source>
</evidence>
<feature type="transmembrane region" description="Helical" evidence="7">
    <location>
        <begin position="421"/>
        <end position="442"/>
    </location>
</feature>
<evidence type="ECO:0000313" key="8">
    <source>
        <dbReference type="EMBL" id="KAH9423588.1"/>
    </source>
</evidence>
<proteinExistence type="inferred from homology"/>
<reference evidence="8 9" key="2">
    <citation type="journal article" date="2022" name="Mol. Biol. Evol.">
        <title>Comparative Genomics Reveals Insights into the Divergent Evolution of Astigmatic Mites and Household Pest Adaptations.</title>
        <authorList>
            <person name="Xiong Q."/>
            <person name="Wan A.T."/>
            <person name="Liu X."/>
            <person name="Fung C.S."/>
            <person name="Xiao X."/>
            <person name="Malainual N."/>
            <person name="Hou J."/>
            <person name="Wang L."/>
            <person name="Wang M."/>
            <person name="Yang K.Y."/>
            <person name="Cui Y."/>
            <person name="Leung E.L."/>
            <person name="Nong W."/>
            <person name="Shin S.K."/>
            <person name="Au S.W."/>
            <person name="Jeong K.Y."/>
            <person name="Chew F.T."/>
            <person name="Hui J.H."/>
            <person name="Leung T.F."/>
            <person name="Tungtrongchitr A."/>
            <person name="Zhong N."/>
            <person name="Liu Z."/>
            <person name="Tsui S.K."/>
        </authorList>
    </citation>
    <scope>NUCLEOTIDE SEQUENCE [LARGE SCALE GENOMIC DNA]</scope>
    <source>
        <strain evidence="8">Derp</strain>
    </source>
</reference>
<feature type="transmembrane region" description="Helical" evidence="7">
    <location>
        <begin position="158"/>
        <end position="177"/>
    </location>
</feature>
<evidence type="ECO:0000313" key="9">
    <source>
        <dbReference type="Proteomes" id="UP000887458"/>
    </source>
</evidence>
<dbReference type="NCBIfam" id="NF037982">
    <property type="entry name" value="Nramp_1"/>
    <property type="match status" value="2"/>
</dbReference>
<reference evidence="8 9" key="1">
    <citation type="journal article" date="2018" name="J. Allergy Clin. Immunol.">
        <title>High-quality assembly of Dermatophagoides pteronyssinus genome and transcriptome reveals a wide range of novel allergens.</title>
        <authorList>
            <person name="Liu X.Y."/>
            <person name="Yang K.Y."/>
            <person name="Wang M.Q."/>
            <person name="Kwok J.S."/>
            <person name="Zeng X."/>
            <person name="Yang Z."/>
            <person name="Xiao X.J."/>
            <person name="Lau C.P."/>
            <person name="Li Y."/>
            <person name="Huang Z.M."/>
            <person name="Ba J.G."/>
            <person name="Yim A.K."/>
            <person name="Ouyang C.Y."/>
            <person name="Ngai S.M."/>
            <person name="Chan T.F."/>
            <person name="Leung E.L."/>
            <person name="Liu L."/>
            <person name="Liu Z.G."/>
            <person name="Tsui S.K."/>
        </authorList>
    </citation>
    <scope>NUCLEOTIDE SEQUENCE [LARGE SCALE GENOMIC DNA]</scope>
    <source>
        <strain evidence="8">Derp</strain>
    </source>
</reference>
<feature type="transmembrane region" description="Helical" evidence="7">
    <location>
        <begin position="230"/>
        <end position="253"/>
    </location>
</feature>
<evidence type="ECO:0000256" key="4">
    <source>
        <dbReference type="ARBA" id="ARBA00022692"/>
    </source>
</evidence>
<feature type="transmembrane region" description="Helical" evidence="7">
    <location>
        <begin position="956"/>
        <end position="976"/>
    </location>
</feature>
<dbReference type="PRINTS" id="PR00447">
    <property type="entry name" value="NATRESASSCMP"/>
</dbReference>
<evidence type="ECO:0000256" key="5">
    <source>
        <dbReference type="ARBA" id="ARBA00022989"/>
    </source>
</evidence>
<dbReference type="PANTHER" id="PTHR11706:SF33">
    <property type="entry name" value="NATURAL RESISTANCE-ASSOCIATED MACROPHAGE PROTEIN 2"/>
    <property type="match status" value="1"/>
</dbReference>
<dbReference type="PANTHER" id="PTHR11706">
    <property type="entry name" value="SOLUTE CARRIER PROTEIN FAMILY 11 MEMBER"/>
    <property type="match status" value="1"/>
</dbReference>
<gene>
    <name evidence="8" type="ORF">DERP_005168</name>
</gene>
<keyword evidence="6 7" id="KW-0472">Membrane</keyword>